<evidence type="ECO:0000313" key="2">
    <source>
        <dbReference type="Proteomes" id="UP000469462"/>
    </source>
</evidence>
<dbReference type="AlphaFoldDB" id="A0AAI9SBG7"/>
<dbReference type="EMBL" id="WEHW01000071">
    <property type="protein sequence ID" value="KAB7649666.1"/>
    <property type="molecule type" value="Genomic_DNA"/>
</dbReference>
<sequence>MSPGKKINLLFFRLNQRDLSSSKGRKRREENRVNDFLPLEPQFRGNQERFPFREGSFKAEKREAIQSRLQKISASGEGELSAENAFGIAPAGPLM</sequence>
<protein>
    <submittedName>
        <fullName evidence="1">Uncharacterized protein</fullName>
    </submittedName>
</protein>
<accession>A0AAI9SBG7</accession>
<dbReference type="Proteomes" id="UP000469462">
    <property type="component" value="Unassembled WGS sequence"/>
</dbReference>
<organism evidence="1 2">
    <name type="scientific">Sutterella seckii</name>
    <dbReference type="NCBI Taxonomy" id="1944635"/>
    <lineage>
        <taxon>Bacteria</taxon>
        <taxon>Pseudomonadati</taxon>
        <taxon>Pseudomonadota</taxon>
        <taxon>Betaproteobacteria</taxon>
        <taxon>Burkholderiales</taxon>
        <taxon>Sutterellaceae</taxon>
        <taxon>Sutterella</taxon>
    </lineage>
</organism>
<keyword evidence="2" id="KW-1185">Reference proteome</keyword>
<reference evidence="1 2" key="1">
    <citation type="submission" date="2019-10" db="EMBL/GenBank/DDBJ databases">
        <title>Genome diversity of Sutterella seckii.</title>
        <authorList>
            <person name="Chaplin A.V."/>
            <person name="Sokolova S.R."/>
            <person name="Mosin K.A."/>
            <person name="Ivanova E.L."/>
            <person name="Kochetkova T.O."/>
            <person name="Goltsov A.Y."/>
            <person name="Trofimov D.Y."/>
            <person name="Efimov B.A."/>
        </authorList>
    </citation>
    <scope>NUCLEOTIDE SEQUENCE [LARGE SCALE GENOMIC DNA]</scope>
    <source>
        <strain evidence="1 2">ASD3426</strain>
    </source>
</reference>
<proteinExistence type="predicted"/>
<gene>
    <name evidence="1" type="ORF">GBM96_10980</name>
</gene>
<evidence type="ECO:0000313" key="1">
    <source>
        <dbReference type="EMBL" id="KAB7649666.1"/>
    </source>
</evidence>
<name>A0AAI9SBG7_9BURK</name>
<comment type="caution">
    <text evidence="1">The sequence shown here is derived from an EMBL/GenBank/DDBJ whole genome shotgun (WGS) entry which is preliminary data.</text>
</comment>
<dbReference type="RefSeq" id="WP_193222518.1">
    <property type="nucleotide sequence ID" value="NZ_WEHW01000071.1"/>
</dbReference>